<keyword evidence="1" id="KW-0472">Membrane</keyword>
<dbReference type="Proteomes" id="UP001447842">
    <property type="component" value="Chromosome"/>
</dbReference>
<evidence type="ECO:0000313" key="3">
    <source>
        <dbReference type="Proteomes" id="UP001447842"/>
    </source>
</evidence>
<dbReference type="EMBL" id="CP147920">
    <property type="protein sequence ID" value="XAU16028.1"/>
    <property type="molecule type" value="Genomic_DNA"/>
</dbReference>
<evidence type="ECO:0000256" key="1">
    <source>
        <dbReference type="SAM" id="Phobius"/>
    </source>
</evidence>
<feature type="transmembrane region" description="Helical" evidence="1">
    <location>
        <begin position="38"/>
        <end position="58"/>
    </location>
</feature>
<evidence type="ECO:0000313" key="2">
    <source>
        <dbReference type="EMBL" id="XAU16028.1"/>
    </source>
</evidence>
<keyword evidence="1" id="KW-0812">Transmembrane</keyword>
<reference evidence="2 3" key="1">
    <citation type="submission" date="2024-03" db="EMBL/GenBank/DDBJ databases">
        <title>Sulfurimonas sp. HSL3-1.</title>
        <authorList>
            <person name="Wang S."/>
        </authorList>
    </citation>
    <scope>NUCLEOTIDE SEQUENCE [LARGE SCALE GENOMIC DNA]</scope>
    <source>
        <strain evidence="2 3">HSL3-1</strain>
    </source>
</reference>
<accession>A0ABZ3HDX0</accession>
<evidence type="ECO:0008006" key="4">
    <source>
        <dbReference type="Google" id="ProtNLM"/>
    </source>
</evidence>
<dbReference type="RefSeq" id="WP_231020936.1">
    <property type="nucleotide sequence ID" value="NZ_CP147920.1"/>
</dbReference>
<name>A0ABZ3HDX0_9BACT</name>
<organism evidence="2 3">
    <name type="scientific">Sulfurimonas diazotrophicus</name>
    <dbReference type="NCBI Taxonomy" id="3131939"/>
    <lineage>
        <taxon>Bacteria</taxon>
        <taxon>Pseudomonadati</taxon>
        <taxon>Campylobacterota</taxon>
        <taxon>Epsilonproteobacteria</taxon>
        <taxon>Campylobacterales</taxon>
        <taxon>Sulfurimonadaceae</taxon>
        <taxon>Sulfurimonas</taxon>
    </lineage>
</organism>
<proteinExistence type="predicted"/>
<gene>
    <name evidence="2" type="ORF">WCY31_04810</name>
</gene>
<keyword evidence="3" id="KW-1185">Reference proteome</keyword>
<keyword evidence="1" id="KW-1133">Transmembrane helix</keyword>
<protein>
    <recommendedName>
        <fullName evidence="4">Tetratricopeptide repeat protein</fullName>
    </recommendedName>
</protein>
<sequence>MSLKENISMVKEELSTEEQFFEQAVKTERFVKKYKKPLIAAVAAVALAVVGTAAYDAYDASKRDAANAAYLTLQSDPTNAAAKETLKANAPQLFDAWKMSVAIKSGDVKVLQALTSSPASEVADVSSYEAAAIAKDAKALGSYSYRQGGVYKEMALIDEAVLLMQEGKTDEAHRRLQMIGEQSPLAPLAEALSHYGVK</sequence>